<gene>
    <name evidence="4" type="ORF">K435DRAFT_834568</name>
</gene>
<keyword evidence="2" id="KW-0472">Membrane</keyword>
<name>A0A4S8MS08_DENBC</name>
<feature type="compositionally biased region" description="Polar residues" evidence="1">
    <location>
        <begin position="144"/>
        <end position="155"/>
    </location>
</feature>
<dbReference type="EMBL" id="ML179046">
    <property type="protein sequence ID" value="THV05910.1"/>
    <property type="molecule type" value="Genomic_DNA"/>
</dbReference>
<evidence type="ECO:0000313" key="4">
    <source>
        <dbReference type="EMBL" id="THV05910.1"/>
    </source>
</evidence>
<accession>A0A4S8MS08</accession>
<sequence>MIWWLWSLLLFWCSFTWGLNLQVLQSTATVGQLASVTYTASRGDPTKFAIVQIFEDDFDYHDYLGPYSDDSNHVTSTEGVFSSNVKRNGVFVFQAYPYPLPINFGGSQPSSHSPRDFPKFPTLIAASDPITVVEESQPEEPPSKLSTTSNRESLADTLSTLPQASVSGAPRSSQGITALVAQSMSQPSPATQFSSRLAVSSTSPPIGAPATSTVDGTSDLSHLSPTSSLNPGSTTITPAPDLEPPPQKDDSLKIILCSVLGALVLLILILILFWIWRPRKYGKTLIQSNWVHKNPNYFQSDASLLDKRFSVRSKSDWDATSLAPSDSISQAHFKVRSLLKKKPLAPSTTLTALSEETESTVVPDLDESKSNCTKLGTELESESGGYGVSRTKVDFEHNNDRDSSTLLLPNPNIPIITKTPATPTPPSTVITAS</sequence>
<keyword evidence="3" id="KW-0732">Signal</keyword>
<proteinExistence type="predicted"/>
<evidence type="ECO:0000256" key="2">
    <source>
        <dbReference type="SAM" id="Phobius"/>
    </source>
</evidence>
<keyword evidence="5" id="KW-1185">Reference proteome</keyword>
<feature type="compositionally biased region" description="Low complexity" evidence="1">
    <location>
        <begin position="404"/>
        <end position="433"/>
    </location>
</feature>
<keyword evidence="2" id="KW-0812">Transmembrane</keyword>
<feature type="transmembrane region" description="Helical" evidence="2">
    <location>
        <begin position="252"/>
        <end position="276"/>
    </location>
</feature>
<evidence type="ECO:0000313" key="5">
    <source>
        <dbReference type="Proteomes" id="UP000297245"/>
    </source>
</evidence>
<organism evidence="4 5">
    <name type="scientific">Dendrothele bispora (strain CBS 962.96)</name>
    <dbReference type="NCBI Taxonomy" id="1314807"/>
    <lineage>
        <taxon>Eukaryota</taxon>
        <taxon>Fungi</taxon>
        <taxon>Dikarya</taxon>
        <taxon>Basidiomycota</taxon>
        <taxon>Agaricomycotina</taxon>
        <taxon>Agaricomycetes</taxon>
        <taxon>Agaricomycetidae</taxon>
        <taxon>Agaricales</taxon>
        <taxon>Agaricales incertae sedis</taxon>
        <taxon>Dendrothele</taxon>
    </lineage>
</organism>
<evidence type="ECO:0000256" key="1">
    <source>
        <dbReference type="SAM" id="MobiDB-lite"/>
    </source>
</evidence>
<feature type="signal peptide" evidence="3">
    <location>
        <begin position="1"/>
        <end position="18"/>
    </location>
</feature>
<dbReference type="Proteomes" id="UP000297245">
    <property type="component" value="Unassembled WGS sequence"/>
</dbReference>
<feature type="region of interest" description="Disordered" evidence="1">
    <location>
        <begin position="133"/>
        <end position="155"/>
    </location>
</feature>
<reference evidence="4 5" key="1">
    <citation type="journal article" date="2019" name="Nat. Ecol. Evol.">
        <title>Megaphylogeny resolves global patterns of mushroom evolution.</title>
        <authorList>
            <person name="Varga T."/>
            <person name="Krizsan K."/>
            <person name="Foldi C."/>
            <person name="Dima B."/>
            <person name="Sanchez-Garcia M."/>
            <person name="Sanchez-Ramirez S."/>
            <person name="Szollosi G.J."/>
            <person name="Szarkandi J.G."/>
            <person name="Papp V."/>
            <person name="Albert L."/>
            <person name="Andreopoulos W."/>
            <person name="Angelini C."/>
            <person name="Antonin V."/>
            <person name="Barry K.W."/>
            <person name="Bougher N.L."/>
            <person name="Buchanan P."/>
            <person name="Buyck B."/>
            <person name="Bense V."/>
            <person name="Catcheside P."/>
            <person name="Chovatia M."/>
            <person name="Cooper J."/>
            <person name="Damon W."/>
            <person name="Desjardin D."/>
            <person name="Finy P."/>
            <person name="Geml J."/>
            <person name="Haridas S."/>
            <person name="Hughes K."/>
            <person name="Justo A."/>
            <person name="Karasinski D."/>
            <person name="Kautmanova I."/>
            <person name="Kiss B."/>
            <person name="Kocsube S."/>
            <person name="Kotiranta H."/>
            <person name="LaButti K.M."/>
            <person name="Lechner B.E."/>
            <person name="Liimatainen K."/>
            <person name="Lipzen A."/>
            <person name="Lukacs Z."/>
            <person name="Mihaltcheva S."/>
            <person name="Morgado L.N."/>
            <person name="Niskanen T."/>
            <person name="Noordeloos M.E."/>
            <person name="Ohm R.A."/>
            <person name="Ortiz-Santana B."/>
            <person name="Ovrebo C."/>
            <person name="Racz N."/>
            <person name="Riley R."/>
            <person name="Savchenko A."/>
            <person name="Shiryaev A."/>
            <person name="Soop K."/>
            <person name="Spirin V."/>
            <person name="Szebenyi C."/>
            <person name="Tomsovsky M."/>
            <person name="Tulloss R.E."/>
            <person name="Uehling J."/>
            <person name="Grigoriev I.V."/>
            <person name="Vagvolgyi C."/>
            <person name="Papp T."/>
            <person name="Martin F.M."/>
            <person name="Miettinen O."/>
            <person name="Hibbett D.S."/>
            <person name="Nagy L.G."/>
        </authorList>
    </citation>
    <scope>NUCLEOTIDE SEQUENCE [LARGE SCALE GENOMIC DNA]</scope>
    <source>
        <strain evidence="4 5">CBS 962.96</strain>
    </source>
</reference>
<feature type="region of interest" description="Disordered" evidence="1">
    <location>
        <begin position="396"/>
        <end position="433"/>
    </location>
</feature>
<feature type="region of interest" description="Disordered" evidence="1">
    <location>
        <begin position="191"/>
        <end position="247"/>
    </location>
</feature>
<evidence type="ECO:0000256" key="3">
    <source>
        <dbReference type="SAM" id="SignalP"/>
    </source>
</evidence>
<dbReference type="AlphaFoldDB" id="A0A4S8MS08"/>
<feature type="chain" id="PRO_5020332633" evidence="3">
    <location>
        <begin position="19"/>
        <end position="433"/>
    </location>
</feature>
<protein>
    <submittedName>
        <fullName evidence="4">Uncharacterized protein</fullName>
    </submittedName>
</protein>
<feature type="compositionally biased region" description="Polar residues" evidence="1">
    <location>
        <begin position="191"/>
        <end position="237"/>
    </location>
</feature>
<keyword evidence="2" id="KW-1133">Transmembrane helix</keyword>